<dbReference type="EMBL" id="LXQA010342556">
    <property type="protein sequence ID" value="MCI45322.1"/>
    <property type="molecule type" value="Genomic_DNA"/>
</dbReference>
<accession>A0A392SA27</accession>
<feature type="non-terminal residue" evidence="2">
    <location>
        <position position="1"/>
    </location>
</feature>
<evidence type="ECO:0000256" key="1">
    <source>
        <dbReference type="SAM" id="MobiDB-lite"/>
    </source>
</evidence>
<protein>
    <submittedName>
        <fullName evidence="2">Uncharacterized protein</fullName>
    </submittedName>
</protein>
<proteinExistence type="predicted"/>
<name>A0A392SA27_9FABA</name>
<reference evidence="2 3" key="1">
    <citation type="journal article" date="2018" name="Front. Plant Sci.">
        <title>Red Clover (Trifolium pratense) and Zigzag Clover (T. medium) - A Picture of Genomic Similarities and Differences.</title>
        <authorList>
            <person name="Dluhosova J."/>
            <person name="Istvanek J."/>
            <person name="Nedelnik J."/>
            <person name="Repkova J."/>
        </authorList>
    </citation>
    <scope>NUCLEOTIDE SEQUENCE [LARGE SCALE GENOMIC DNA]</scope>
    <source>
        <strain evidence="3">cv. 10/8</strain>
        <tissue evidence="2">Leaf</tissue>
    </source>
</reference>
<evidence type="ECO:0000313" key="2">
    <source>
        <dbReference type="EMBL" id="MCI45322.1"/>
    </source>
</evidence>
<evidence type="ECO:0000313" key="3">
    <source>
        <dbReference type="Proteomes" id="UP000265520"/>
    </source>
</evidence>
<dbReference type="AlphaFoldDB" id="A0A392SA27"/>
<keyword evidence="3" id="KW-1185">Reference proteome</keyword>
<organism evidence="2 3">
    <name type="scientific">Trifolium medium</name>
    <dbReference type="NCBI Taxonomy" id="97028"/>
    <lineage>
        <taxon>Eukaryota</taxon>
        <taxon>Viridiplantae</taxon>
        <taxon>Streptophyta</taxon>
        <taxon>Embryophyta</taxon>
        <taxon>Tracheophyta</taxon>
        <taxon>Spermatophyta</taxon>
        <taxon>Magnoliopsida</taxon>
        <taxon>eudicotyledons</taxon>
        <taxon>Gunneridae</taxon>
        <taxon>Pentapetalae</taxon>
        <taxon>rosids</taxon>
        <taxon>fabids</taxon>
        <taxon>Fabales</taxon>
        <taxon>Fabaceae</taxon>
        <taxon>Papilionoideae</taxon>
        <taxon>50 kb inversion clade</taxon>
        <taxon>NPAAA clade</taxon>
        <taxon>Hologalegina</taxon>
        <taxon>IRL clade</taxon>
        <taxon>Trifolieae</taxon>
        <taxon>Trifolium</taxon>
    </lineage>
</organism>
<feature type="region of interest" description="Disordered" evidence="1">
    <location>
        <begin position="1"/>
        <end position="24"/>
    </location>
</feature>
<sequence length="24" mass="2786">QQIRIQGNEEEAEDKFDADLLVPK</sequence>
<dbReference type="Proteomes" id="UP000265520">
    <property type="component" value="Unassembled WGS sequence"/>
</dbReference>
<comment type="caution">
    <text evidence="2">The sequence shown here is derived from an EMBL/GenBank/DDBJ whole genome shotgun (WGS) entry which is preliminary data.</text>
</comment>